<gene>
    <name evidence="1" type="ORF">KNW02_02365</name>
</gene>
<dbReference type="EMBL" id="JAHKNG010000002">
    <property type="protein sequence ID" value="MBU3028959.1"/>
    <property type="molecule type" value="Genomic_DNA"/>
</dbReference>
<reference evidence="1" key="1">
    <citation type="submission" date="2021-06" db="EMBL/GenBank/DDBJ databases">
        <title>Paracoccus bacterium XHP0099 sp. nov., isolated from the surface waters of the Yellow Sea.</title>
        <authorList>
            <person name="Xue H."/>
            <person name="Zhang D."/>
        </authorList>
    </citation>
    <scope>NUCLEOTIDE SEQUENCE</scope>
    <source>
        <strain evidence="1">XHP0099</strain>
    </source>
</reference>
<name>A0ABS6AH45_9RHOB</name>
<dbReference type="Proteomes" id="UP001166191">
    <property type="component" value="Unassembled WGS sequence"/>
</dbReference>
<evidence type="ECO:0000313" key="1">
    <source>
        <dbReference type="EMBL" id="MBU3028959.1"/>
    </source>
</evidence>
<organism evidence="1 2">
    <name type="scientific">Paracoccus marinaquae</name>
    <dbReference type="NCBI Taxonomy" id="2841926"/>
    <lineage>
        <taxon>Bacteria</taxon>
        <taxon>Pseudomonadati</taxon>
        <taxon>Pseudomonadota</taxon>
        <taxon>Alphaproteobacteria</taxon>
        <taxon>Rhodobacterales</taxon>
        <taxon>Paracoccaceae</taxon>
        <taxon>Paracoccus</taxon>
    </lineage>
</organism>
<accession>A0ABS6AH45</accession>
<protein>
    <recommendedName>
        <fullName evidence="3">Phage gp6-like head-tail connector protein</fullName>
    </recommendedName>
</protein>
<keyword evidence="2" id="KW-1185">Reference proteome</keyword>
<proteinExistence type="predicted"/>
<comment type="caution">
    <text evidence="1">The sequence shown here is derived from an EMBL/GenBank/DDBJ whole genome shotgun (WGS) entry which is preliminary data.</text>
</comment>
<evidence type="ECO:0000313" key="2">
    <source>
        <dbReference type="Proteomes" id="UP001166191"/>
    </source>
</evidence>
<sequence length="162" mass="17165">MDALVVHMRTGFTAADTEPTILAECQRLADAAAMEIEAYCEISLTTQTITAHTFAEAGELISLPVGPLAPGSTVTVNGTAFTGTVEGGRYPRLTLPEDMSGALTISYEAGYGTDPADVPDDLKLAVMDQASGIFDYRGDDTKRPHLTPAASRIAARYRRVAV</sequence>
<dbReference type="RefSeq" id="WP_216031650.1">
    <property type="nucleotide sequence ID" value="NZ_JAHKNG010000002.1"/>
</dbReference>
<evidence type="ECO:0008006" key="3">
    <source>
        <dbReference type="Google" id="ProtNLM"/>
    </source>
</evidence>